<evidence type="ECO:0000256" key="3">
    <source>
        <dbReference type="ARBA" id="ARBA00022679"/>
    </source>
</evidence>
<keyword evidence="3 10" id="KW-0808">Transferase</keyword>
<evidence type="ECO:0000256" key="6">
    <source>
        <dbReference type="ARBA" id="ARBA00022989"/>
    </source>
</evidence>
<dbReference type="Proteomes" id="UP000695022">
    <property type="component" value="Unplaced"/>
</dbReference>
<gene>
    <name evidence="12" type="primary">LOC106811148</name>
</gene>
<evidence type="ECO:0000256" key="5">
    <source>
        <dbReference type="ARBA" id="ARBA00022832"/>
    </source>
</evidence>
<evidence type="ECO:0000256" key="8">
    <source>
        <dbReference type="ARBA" id="ARBA00023136"/>
    </source>
</evidence>
<organism evidence="11 12">
    <name type="scientific">Priapulus caudatus</name>
    <name type="common">Priapulid worm</name>
    <dbReference type="NCBI Taxonomy" id="37621"/>
    <lineage>
        <taxon>Eukaryota</taxon>
        <taxon>Metazoa</taxon>
        <taxon>Ecdysozoa</taxon>
        <taxon>Scalidophora</taxon>
        <taxon>Priapulida</taxon>
        <taxon>Priapulimorpha</taxon>
        <taxon>Priapulimorphida</taxon>
        <taxon>Priapulidae</taxon>
        <taxon>Priapulus</taxon>
    </lineage>
</organism>
<protein>
    <recommendedName>
        <fullName evidence="10">Elongation of very long chain fatty acids protein</fullName>
        <ecNumber evidence="10">2.3.1.199</ecNumber>
    </recommendedName>
    <alternativeName>
        <fullName evidence="10">Very-long-chain 3-oxoacyl-CoA synthase</fullName>
    </alternativeName>
</protein>
<dbReference type="GeneID" id="106811148"/>
<dbReference type="PANTHER" id="PTHR11157">
    <property type="entry name" value="FATTY ACID ACYL TRANSFERASE-RELATED"/>
    <property type="match status" value="1"/>
</dbReference>
<dbReference type="InterPro" id="IPR002076">
    <property type="entry name" value="ELO_fam"/>
</dbReference>
<comment type="similarity">
    <text evidence="10">Belongs to the ELO family.</text>
</comment>
<evidence type="ECO:0000256" key="4">
    <source>
        <dbReference type="ARBA" id="ARBA00022692"/>
    </source>
</evidence>
<evidence type="ECO:0000313" key="12">
    <source>
        <dbReference type="RefSeq" id="XP_014670172.1"/>
    </source>
</evidence>
<dbReference type="Pfam" id="PF01151">
    <property type="entry name" value="ELO"/>
    <property type="match status" value="1"/>
</dbReference>
<keyword evidence="5 10" id="KW-0276">Fatty acid metabolism</keyword>
<evidence type="ECO:0000256" key="7">
    <source>
        <dbReference type="ARBA" id="ARBA00023098"/>
    </source>
</evidence>
<evidence type="ECO:0000313" key="11">
    <source>
        <dbReference type="Proteomes" id="UP000695022"/>
    </source>
</evidence>
<dbReference type="PROSITE" id="PS01188">
    <property type="entry name" value="ELO"/>
    <property type="match status" value="1"/>
</dbReference>
<dbReference type="PANTHER" id="PTHR11157:SF170">
    <property type="entry name" value="ELONGATION OF VERY LONG CHAIN FATTY ACIDS PROTEIN 2-LIKE"/>
    <property type="match status" value="1"/>
</dbReference>
<accession>A0ABM1EDA1</accession>
<keyword evidence="9 10" id="KW-0275">Fatty acid biosynthesis</keyword>
<feature type="transmembrane region" description="Helical" evidence="10">
    <location>
        <begin position="140"/>
        <end position="157"/>
    </location>
</feature>
<dbReference type="InterPro" id="IPR030457">
    <property type="entry name" value="ELO_CS"/>
</dbReference>
<keyword evidence="11" id="KW-1185">Reference proteome</keyword>
<evidence type="ECO:0000256" key="9">
    <source>
        <dbReference type="ARBA" id="ARBA00023160"/>
    </source>
</evidence>
<keyword evidence="7 10" id="KW-0443">Lipid metabolism</keyword>
<feature type="transmembrane region" description="Helical" evidence="10">
    <location>
        <begin position="28"/>
        <end position="46"/>
    </location>
</feature>
<feature type="transmembrane region" description="Helical" evidence="10">
    <location>
        <begin position="58"/>
        <end position="78"/>
    </location>
</feature>
<name>A0ABM1EDA1_PRICU</name>
<comment type="subcellular location">
    <subcellularLocation>
        <location evidence="1">Membrane</location>
        <topology evidence="1">Multi-pass membrane protein</topology>
    </subcellularLocation>
</comment>
<evidence type="ECO:0000256" key="2">
    <source>
        <dbReference type="ARBA" id="ARBA00022516"/>
    </source>
</evidence>
<proteinExistence type="inferred from homology"/>
<feature type="transmembrane region" description="Helical" evidence="10">
    <location>
        <begin position="163"/>
        <end position="182"/>
    </location>
</feature>
<keyword evidence="8 10" id="KW-0472">Membrane</keyword>
<reference evidence="12" key="1">
    <citation type="submission" date="2025-08" db="UniProtKB">
        <authorList>
            <consortium name="RefSeq"/>
        </authorList>
    </citation>
    <scope>IDENTIFICATION</scope>
</reference>
<dbReference type="RefSeq" id="XP_014670172.1">
    <property type="nucleotide sequence ID" value="XM_014814686.1"/>
</dbReference>
<comment type="catalytic activity">
    <reaction evidence="10">
        <text>a very-long-chain acyl-CoA + malonyl-CoA + H(+) = a very-long-chain 3-oxoacyl-CoA + CO2 + CoA</text>
        <dbReference type="Rhea" id="RHEA:32727"/>
        <dbReference type="ChEBI" id="CHEBI:15378"/>
        <dbReference type="ChEBI" id="CHEBI:16526"/>
        <dbReference type="ChEBI" id="CHEBI:57287"/>
        <dbReference type="ChEBI" id="CHEBI:57384"/>
        <dbReference type="ChEBI" id="CHEBI:90725"/>
        <dbReference type="ChEBI" id="CHEBI:90736"/>
        <dbReference type="EC" id="2.3.1.199"/>
    </reaction>
</comment>
<feature type="transmembrane region" description="Helical" evidence="10">
    <location>
        <begin position="203"/>
        <end position="220"/>
    </location>
</feature>
<keyword evidence="6 10" id="KW-1133">Transmembrane helix</keyword>
<keyword evidence="4 10" id="KW-0812">Transmembrane</keyword>
<feature type="transmembrane region" description="Helical" evidence="10">
    <location>
        <begin position="226"/>
        <end position="247"/>
    </location>
</feature>
<evidence type="ECO:0000256" key="10">
    <source>
        <dbReference type="RuleBase" id="RU361115"/>
    </source>
</evidence>
<sequence length="290" mass="33799">MASSILAGYRKFHETSDPRTRDWPLCGSAVPIAILTVVYLGMVYFGSKWMKNRPPFSLTKLLIVYNLALTALSGYVFIELLLSSWRAAYSWTCAAYTVKPIEARVVNVQWWYYISKVIELADTLFMVLRKKNRQITFLHVYHHSSMFVNWYFVMKIAPQGEAWFGASINSLVHVLMYSYYGLSLVPSTRKYLWWKEYLTRIQLIQFFIALFKAGVAQYVGCDYPVALFYTLWMYLFTMIVLFANFYIQSYMKKAQLTDGATRQDSNNNTKHIIHQNDTLNNNLPSVKKSD</sequence>
<evidence type="ECO:0000256" key="1">
    <source>
        <dbReference type="ARBA" id="ARBA00004141"/>
    </source>
</evidence>
<dbReference type="EC" id="2.3.1.199" evidence="10"/>
<keyword evidence="2 10" id="KW-0444">Lipid biosynthesis</keyword>